<dbReference type="AlphaFoldDB" id="A0A9N8JZ90"/>
<protein>
    <recommendedName>
        <fullName evidence="1">Gfd2/YDR514C-like C-terminal domain-containing protein</fullName>
    </recommendedName>
</protein>
<dbReference type="GO" id="GO:0005634">
    <property type="term" value="C:nucleus"/>
    <property type="evidence" value="ECO:0007669"/>
    <property type="project" value="TreeGrafter"/>
</dbReference>
<dbReference type="Proteomes" id="UP000714618">
    <property type="component" value="Unassembled WGS sequence"/>
</dbReference>
<proteinExistence type="predicted"/>
<dbReference type="PANTHER" id="PTHR28083:SF1">
    <property type="entry name" value="GOOD FOR FULL DBP5 ACTIVITY PROTEIN 2"/>
    <property type="match status" value="1"/>
</dbReference>
<dbReference type="OrthoDB" id="5953249at2759"/>
<dbReference type="InterPro" id="IPR040151">
    <property type="entry name" value="Gfd2/YDR514C-like"/>
</dbReference>
<dbReference type="PANTHER" id="PTHR28083">
    <property type="entry name" value="GOOD FOR FULL DBP5 ACTIVITY PROTEIN 2"/>
    <property type="match status" value="1"/>
</dbReference>
<dbReference type="Pfam" id="PF21762">
    <property type="entry name" value="DEDDh_C"/>
    <property type="match status" value="1"/>
</dbReference>
<evidence type="ECO:0000313" key="2">
    <source>
        <dbReference type="EMBL" id="CAD0097601.1"/>
    </source>
</evidence>
<dbReference type="EMBL" id="CAIJEO010000008">
    <property type="protein sequence ID" value="CAD0097601.1"/>
    <property type="molecule type" value="Genomic_DNA"/>
</dbReference>
<sequence>MSNKCIAFVRSSLGLKSKSTRAPQDAIFIAIDTEGSRTDLTELGISTFDTRDIKNLCPGPSALEWSKHIKPRQFRFKTGQRQPFLFGAVEHRIPLAAIRPYLKLRPDRLYILVGHALHHDIEKLARVLGFELRNESNIVAIVDTYALAQQCRTRLPGRLSKLWRFLVNSSPGDVTPSDVIRLFSPNMRTADLNYESNHAFHNAGNDAFYNMHTLLMLALQPELLREPQYSSSLAGVLLKARSSAWQLVRRLTSKTSTSKITSMAPGSFVGRPEGVASIQPPQNAGNQGLTIWMKKPKT</sequence>
<keyword evidence="3" id="KW-1185">Reference proteome</keyword>
<dbReference type="InterPro" id="IPR012337">
    <property type="entry name" value="RNaseH-like_sf"/>
</dbReference>
<name>A0A9N8JZ90_9PEZI</name>
<reference evidence="2" key="1">
    <citation type="submission" date="2020-06" db="EMBL/GenBank/DDBJ databases">
        <authorList>
            <person name="Onetto C."/>
        </authorList>
    </citation>
    <scope>NUCLEOTIDE SEQUENCE</scope>
</reference>
<dbReference type="SUPFAM" id="SSF53098">
    <property type="entry name" value="Ribonuclease H-like"/>
    <property type="match status" value="1"/>
</dbReference>
<evidence type="ECO:0000259" key="1">
    <source>
        <dbReference type="Pfam" id="PF21762"/>
    </source>
</evidence>
<gene>
    <name evidence="2" type="ORF">AWRI4233_LOCUS6425</name>
</gene>
<comment type="caution">
    <text evidence="2">The sequence shown here is derived from an EMBL/GenBank/DDBJ whole genome shotgun (WGS) entry which is preliminary data.</text>
</comment>
<accession>A0A9N8JZ90</accession>
<feature type="domain" description="Gfd2/YDR514C-like C-terminal" evidence="1">
    <location>
        <begin position="27"/>
        <end position="155"/>
    </location>
</feature>
<dbReference type="InterPro" id="IPR048519">
    <property type="entry name" value="Gfd2/YDR514C-like_C"/>
</dbReference>
<evidence type="ECO:0000313" key="3">
    <source>
        <dbReference type="Proteomes" id="UP000714618"/>
    </source>
</evidence>
<organism evidence="2 3">
    <name type="scientific">Aureobasidium mustum</name>
    <dbReference type="NCBI Taxonomy" id="2773714"/>
    <lineage>
        <taxon>Eukaryota</taxon>
        <taxon>Fungi</taxon>
        <taxon>Dikarya</taxon>
        <taxon>Ascomycota</taxon>
        <taxon>Pezizomycotina</taxon>
        <taxon>Dothideomycetes</taxon>
        <taxon>Dothideomycetidae</taxon>
        <taxon>Dothideales</taxon>
        <taxon>Saccotheciaceae</taxon>
        <taxon>Aureobasidium</taxon>
    </lineage>
</organism>